<dbReference type="PANTHER" id="PTHR34115">
    <property type="entry name" value="PROTEIN, PUTATIVE-RELATED"/>
    <property type="match status" value="1"/>
</dbReference>
<organism evidence="3 4">
    <name type="scientific">Salix dunnii</name>
    <dbReference type="NCBI Taxonomy" id="1413687"/>
    <lineage>
        <taxon>Eukaryota</taxon>
        <taxon>Viridiplantae</taxon>
        <taxon>Streptophyta</taxon>
        <taxon>Embryophyta</taxon>
        <taxon>Tracheophyta</taxon>
        <taxon>Spermatophyta</taxon>
        <taxon>Magnoliopsida</taxon>
        <taxon>eudicotyledons</taxon>
        <taxon>Gunneridae</taxon>
        <taxon>Pentapetalae</taxon>
        <taxon>rosids</taxon>
        <taxon>fabids</taxon>
        <taxon>Malpighiales</taxon>
        <taxon>Salicaceae</taxon>
        <taxon>Saliceae</taxon>
        <taxon>Salix</taxon>
    </lineage>
</organism>
<dbReference type="InterPro" id="IPR053258">
    <property type="entry name" value="Ca-permeable_cation_channel"/>
</dbReference>
<dbReference type="Proteomes" id="UP000657918">
    <property type="component" value="Unassembled WGS sequence"/>
</dbReference>
<dbReference type="AlphaFoldDB" id="A0A835IZZ5"/>
<dbReference type="PANTHER" id="PTHR34115:SF17">
    <property type="entry name" value="PROTEIN, PUTATIVE-RELATED"/>
    <property type="match status" value="1"/>
</dbReference>
<feature type="compositionally biased region" description="Polar residues" evidence="1">
    <location>
        <begin position="204"/>
        <end position="225"/>
    </location>
</feature>
<accession>A0A835IZZ5</accession>
<gene>
    <name evidence="3" type="ORF">SADUNF_SadunfUnG0001700</name>
</gene>
<feature type="transmembrane region" description="Helical" evidence="2">
    <location>
        <begin position="97"/>
        <end position="116"/>
    </location>
</feature>
<proteinExistence type="predicted"/>
<dbReference type="EMBL" id="JADGMS010000022">
    <property type="protein sequence ID" value="KAF9660657.1"/>
    <property type="molecule type" value="Genomic_DNA"/>
</dbReference>
<protein>
    <recommendedName>
        <fullName evidence="5">Transmembrane protein</fullName>
    </recommendedName>
</protein>
<feature type="transmembrane region" description="Helical" evidence="2">
    <location>
        <begin position="153"/>
        <end position="171"/>
    </location>
</feature>
<evidence type="ECO:0000256" key="2">
    <source>
        <dbReference type="SAM" id="Phobius"/>
    </source>
</evidence>
<evidence type="ECO:0000256" key="1">
    <source>
        <dbReference type="SAM" id="MobiDB-lite"/>
    </source>
</evidence>
<keyword evidence="2" id="KW-0472">Membrane</keyword>
<keyword evidence="2" id="KW-1133">Transmembrane helix</keyword>
<name>A0A835IZZ5_9ROSI</name>
<keyword evidence="2" id="KW-0812">Transmembrane</keyword>
<dbReference type="OrthoDB" id="1724849at2759"/>
<reference evidence="3 4" key="1">
    <citation type="submission" date="2020-10" db="EMBL/GenBank/DDBJ databases">
        <title>Plant Genome Project.</title>
        <authorList>
            <person name="Zhang R.-G."/>
        </authorList>
    </citation>
    <scope>NUCLEOTIDE SEQUENCE [LARGE SCALE GENOMIC DNA]</scope>
    <source>
        <strain evidence="3">FAFU-HL-1</strain>
        <tissue evidence="3">Leaf</tissue>
    </source>
</reference>
<sequence>MLPTFPITQDFKWVCITMTESSGSDPAIVEPLLQTLLLAREQLLQLIMSSPTTAMDTTMYTVIHGGMNSVNVALLTLLQLKYQNKEISPFEEHGTIILLYILTSVVYSTVLIALLLRAHQLQGTLCLATLEHICLLSGALACDLLLLILAPPFGYFLLAFCGVLILVKALLRSYQQIRGHDVAAISERARDLIRNVSRSMDGVLSNQKSTDQGSGDHNTSPTANV</sequence>
<keyword evidence="4" id="KW-1185">Reference proteome</keyword>
<evidence type="ECO:0000313" key="3">
    <source>
        <dbReference type="EMBL" id="KAF9660657.1"/>
    </source>
</evidence>
<evidence type="ECO:0000313" key="4">
    <source>
        <dbReference type="Proteomes" id="UP000657918"/>
    </source>
</evidence>
<comment type="caution">
    <text evidence="3">The sequence shown here is derived from an EMBL/GenBank/DDBJ whole genome shotgun (WGS) entry which is preliminary data.</text>
</comment>
<evidence type="ECO:0008006" key="5">
    <source>
        <dbReference type="Google" id="ProtNLM"/>
    </source>
</evidence>
<feature type="region of interest" description="Disordered" evidence="1">
    <location>
        <begin position="203"/>
        <end position="225"/>
    </location>
</feature>